<comment type="caution">
    <text evidence="2">The sequence shown here is derived from an EMBL/GenBank/DDBJ whole genome shotgun (WGS) entry which is preliminary data.</text>
</comment>
<gene>
    <name evidence="2" type="ORF">M9Y10_002956</name>
</gene>
<dbReference type="Proteomes" id="UP001470230">
    <property type="component" value="Unassembled WGS sequence"/>
</dbReference>
<evidence type="ECO:0000313" key="2">
    <source>
        <dbReference type="EMBL" id="KAK8900627.1"/>
    </source>
</evidence>
<keyword evidence="3" id="KW-1185">Reference proteome</keyword>
<sequence>MKKRQAQKQAAEVVQTGCASFTSKQIRSFQEIDFPDVAVSLDVSDNKIPDFIGFEPKITLESLRVDRNPIVSFHGFPEQHMILHFSAKQTPISELPNFRQLTLLAIGAQLETINDVPVTQSELQSISGVTLAGHFFRKTVTKISDTQQDQISKQLSDAIRNGYVASSFPRKISVITDAVASQESDPVTVRAMRLMNILRKDEESIKNLIKQLFCPLLSNKAVKKTQVVDERLAKQQSLINFMTDQLNEIKMERLQKIQQIEYQAETNDYNENRNENPASPAISDETKALYEKMVEEVAFDLVQNSEEEKGKEKNYWGLRAAVIRLLGVSEDLSDRELASLLRDQIEDIDYNQNNQNNDNNNSNNNDNINYDNQQVGQYW</sequence>
<reference evidence="2 3" key="1">
    <citation type="submission" date="2024-04" db="EMBL/GenBank/DDBJ databases">
        <title>Tritrichomonas musculus Genome.</title>
        <authorList>
            <person name="Alves-Ferreira E."/>
            <person name="Grigg M."/>
            <person name="Lorenzi H."/>
            <person name="Galac M."/>
        </authorList>
    </citation>
    <scope>NUCLEOTIDE SEQUENCE [LARGE SCALE GENOMIC DNA]</scope>
    <source>
        <strain evidence="2 3">EAF2021</strain>
    </source>
</reference>
<accession>A0ABR2LBK3</accession>
<protein>
    <submittedName>
        <fullName evidence="2">Uncharacterized protein</fullName>
    </submittedName>
</protein>
<proteinExistence type="predicted"/>
<organism evidence="2 3">
    <name type="scientific">Tritrichomonas musculus</name>
    <dbReference type="NCBI Taxonomy" id="1915356"/>
    <lineage>
        <taxon>Eukaryota</taxon>
        <taxon>Metamonada</taxon>
        <taxon>Parabasalia</taxon>
        <taxon>Tritrichomonadida</taxon>
        <taxon>Tritrichomonadidae</taxon>
        <taxon>Tritrichomonas</taxon>
    </lineage>
</organism>
<feature type="region of interest" description="Disordered" evidence="1">
    <location>
        <begin position="350"/>
        <end position="379"/>
    </location>
</feature>
<evidence type="ECO:0000256" key="1">
    <source>
        <dbReference type="SAM" id="MobiDB-lite"/>
    </source>
</evidence>
<name>A0ABR2LBK3_9EUKA</name>
<evidence type="ECO:0000313" key="3">
    <source>
        <dbReference type="Proteomes" id="UP001470230"/>
    </source>
</evidence>
<dbReference type="EMBL" id="JAPFFF010000001">
    <property type="protein sequence ID" value="KAK8900627.1"/>
    <property type="molecule type" value="Genomic_DNA"/>
</dbReference>